<reference evidence="4" key="1">
    <citation type="submission" date="2022-06" db="EMBL/GenBank/DDBJ databases">
        <title>Genome sequencing of Brevibacillus sp. BB3-R1.</title>
        <authorList>
            <person name="Heo J."/>
            <person name="Lee D."/>
            <person name="Won M."/>
            <person name="Han B.-H."/>
            <person name="Hong S.-B."/>
            <person name="Kwon S.-W."/>
        </authorList>
    </citation>
    <scope>NUCLEOTIDE SEQUENCE</scope>
    <source>
        <strain evidence="4">BB3-R1</strain>
    </source>
</reference>
<dbReference type="PANTHER" id="PTHR46390:SF1">
    <property type="entry name" value="MANNOSE-1-PHOSPHATE GUANYLYLTRANSFERASE"/>
    <property type="match status" value="1"/>
</dbReference>
<proteinExistence type="predicted"/>
<dbReference type="InterPro" id="IPR005835">
    <property type="entry name" value="NTP_transferase_dom"/>
</dbReference>
<sequence>MRLVLLSGGSGKRLWPLSNDSRSKQFLKTLKSSDNEWESMLQRVWRQLGQQGLQRQTYISCSQSHAEMIHNQIGYDVTLIVEPEKRDTFPAICLAASFFSTKMGLDRDEVITVMPVDPFVDLDFFECVRNMDEVLYESGADLALIGGIPTYASEKYGYIVPVKQINQATVYQRVLRFKEKPSPSEAALLIKQGALWNCGIFSFRLGYLLDLFEKRGWPTDFAELCSVYDRLPKISFDYEVVEKARYVVVLPYAGRWSDLGTWSSMTAHMETKLIGKGFVSEDCKDTHLINELDIPIAVLGVSDMVVAASPDGILVADKKVSHRIKDIHHIEQRPMFEERRWGAYRVLDYQRMEDGTEFLTKRLQLLAGRNLSYQYHLLRSEIWTVVAGNGEFVLDGKSMRLGPGDVVKISAGAKHGIKALTDLEIIEVQMGTRLIEEDITRLYFSWDELMHSLQKTAD</sequence>
<dbReference type="CDD" id="cd02213">
    <property type="entry name" value="cupin_PMI_typeII_C"/>
    <property type="match status" value="1"/>
</dbReference>
<dbReference type="InterPro" id="IPR014710">
    <property type="entry name" value="RmlC-like_jellyroll"/>
</dbReference>
<keyword evidence="5" id="KW-1185">Reference proteome</keyword>
<evidence type="ECO:0000259" key="1">
    <source>
        <dbReference type="Pfam" id="PF00483"/>
    </source>
</evidence>
<dbReference type="SUPFAM" id="SSF53448">
    <property type="entry name" value="Nucleotide-diphospho-sugar transferases"/>
    <property type="match status" value="1"/>
</dbReference>
<dbReference type="InterPro" id="IPR001538">
    <property type="entry name" value="Man6P_isomerase-2_C"/>
</dbReference>
<dbReference type="PANTHER" id="PTHR46390">
    <property type="entry name" value="MANNOSE-1-PHOSPHATE GUANYLYLTRANSFERASE"/>
    <property type="match status" value="1"/>
</dbReference>
<feature type="domain" description="MannoseP isomerase/GMP-like beta-helix" evidence="3">
    <location>
        <begin position="293"/>
        <end position="327"/>
    </location>
</feature>
<evidence type="ECO:0000313" key="5">
    <source>
        <dbReference type="Proteomes" id="UP001056500"/>
    </source>
</evidence>
<dbReference type="Gene3D" id="2.60.120.10">
    <property type="entry name" value="Jelly Rolls"/>
    <property type="match status" value="1"/>
</dbReference>
<dbReference type="InterPro" id="IPR029044">
    <property type="entry name" value="Nucleotide-diphossugar_trans"/>
</dbReference>
<dbReference type="Pfam" id="PF01050">
    <property type="entry name" value="MannoseP_isomer"/>
    <property type="match status" value="1"/>
</dbReference>
<dbReference type="Gene3D" id="3.90.550.10">
    <property type="entry name" value="Spore Coat Polysaccharide Biosynthesis Protein SpsA, Chain A"/>
    <property type="match status" value="1"/>
</dbReference>
<dbReference type="SUPFAM" id="SSF51182">
    <property type="entry name" value="RmlC-like cupins"/>
    <property type="match status" value="1"/>
</dbReference>
<dbReference type="InterPro" id="IPR051161">
    <property type="entry name" value="Mannose-6P_isomerase_type2"/>
</dbReference>
<dbReference type="Proteomes" id="UP001056500">
    <property type="component" value="Chromosome"/>
</dbReference>
<evidence type="ECO:0000259" key="2">
    <source>
        <dbReference type="Pfam" id="PF01050"/>
    </source>
</evidence>
<evidence type="ECO:0000259" key="3">
    <source>
        <dbReference type="Pfam" id="PF22640"/>
    </source>
</evidence>
<organism evidence="4 5">
    <name type="scientific">Brevibacillus ruminantium</name>
    <dbReference type="NCBI Taxonomy" id="2950604"/>
    <lineage>
        <taxon>Bacteria</taxon>
        <taxon>Bacillati</taxon>
        <taxon>Bacillota</taxon>
        <taxon>Bacilli</taxon>
        <taxon>Bacillales</taxon>
        <taxon>Paenibacillaceae</taxon>
        <taxon>Brevibacillus</taxon>
    </lineage>
</organism>
<dbReference type="InterPro" id="IPR011051">
    <property type="entry name" value="RmlC_Cupin_sf"/>
</dbReference>
<accession>A0ABY4W844</accession>
<gene>
    <name evidence="4" type="ORF">NDK47_14240</name>
</gene>
<feature type="domain" description="Nucleotidyl transferase" evidence="1">
    <location>
        <begin position="4"/>
        <end position="268"/>
    </location>
</feature>
<dbReference type="EMBL" id="CP098755">
    <property type="protein sequence ID" value="USG63345.1"/>
    <property type="molecule type" value="Genomic_DNA"/>
</dbReference>
<dbReference type="InterPro" id="IPR054566">
    <property type="entry name" value="ManC/GMP-like_b-helix"/>
</dbReference>
<name>A0ABY4W844_9BACL</name>
<evidence type="ECO:0000313" key="4">
    <source>
        <dbReference type="EMBL" id="USG63345.1"/>
    </source>
</evidence>
<feature type="domain" description="Mannose-6-phosphate isomerase type II C-terminal" evidence="2">
    <location>
        <begin position="339"/>
        <end position="442"/>
    </location>
</feature>
<dbReference type="Pfam" id="PF22640">
    <property type="entry name" value="ManC_GMP_beta-helix"/>
    <property type="match status" value="1"/>
</dbReference>
<protein>
    <submittedName>
        <fullName evidence="4">Sugar phosphate nucleotidyltransferase</fullName>
    </submittedName>
</protein>
<dbReference type="Pfam" id="PF00483">
    <property type="entry name" value="NTP_transferase"/>
    <property type="match status" value="1"/>
</dbReference>
<dbReference type="RefSeq" id="WP_251870427.1">
    <property type="nucleotide sequence ID" value="NZ_CP098755.1"/>
</dbReference>